<keyword evidence="2" id="KW-0159">Chromosome partition</keyword>
<evidence type="ECO:0000313" key="5">
    <source>
        <dbReference type="Proteomes" id="UP000595792"/>
    </source>
</evidence>
<reference evidence="4 5" key="1">
    <citation type="submission" date="2020-11" db="EMBL/GenBank/DDBJ databases">
        <title>Closed and high quality bacterial genomes of the OMM12 community.</title>
        <authorList>
            <person name="Marbouty M."/>
            <person name="Lamy-Besnier Q."/>
            <person name="Debarbieux L."/>
            <person name="Koszul R."/>
        </authorList>
    </citation>
    <scope>NUCLEOTIDE SEQUENCE [LARGE SCALE GENOMIC DNA]</scope>
    <source>
        <strain evidence="4 5">YL31</strain>
    </source>
</reference>
<dbReference type="AlphaFoldDB" id="A0AAX1KNU3"/>
<dbReference type="SUPFAM" id="SSF109709">
    <property type="entry name" value="KorB DNA-binding domain-like"/>
    <property type="match status" value="1"/>
</dbReference>
<dbReference type="GO" id="GO:0007059">
    <property type="term" value="P:chromosome segregation"/>
    <property type="evidence" value="ECO:0007669"/>
    <property type="project" value="UniProtKB-KW"/>
</dbReference>
<dbReference type="GO" id="GO:0005694">
    <property type="term" value="C:chromosome"/>
    <property type="evidence" value="ECO:0007669"/>
    <property type="project" value="TreeGrafter"/>
</dbReference>
<comment type="similarity">
    <text evidence="1">Belongs to the ParB family.</text>
</comment>
<dbReference type="Proteomes" id="UP000595792">
    <property type="component" value="Chromosome"/>
</dbReference>
<dbReference type="InterPro" id="IPR004437">
    <property type="entry name" value="ParB/RepB/Spo0J"/>
</dbReference>
<dbReference type="EMBL" id="CP065315">
    <property type="protein sequence ID" value="QQR07729.1"/>
    <property type="molecule type" value="Genomic_DNA"/>
</dbReference>
<evidence type="ECO:0000313" key="4">
    <source>
        <dbReference type="EMBL" id="QQR07729.1"/>
    </source>
</evidence>
<dbReference type="GO" id="GO:0003677">
    <property type="term" value="F:DNA binding"/>
    <property type="evidence" value="ECO:0007669"/>
    <property type="project" value="InterPro"/>
</dbReference>
<dbReference type="InterPro" id="IPR041468">
    <property type="entry name" value="HTH_ParB/Spo0J"/>
</dbReference>
<gene>
    <name evidence="4" type="ORF">I5Q84_07575</name>
</gene>
<dbReference type="Gene3D" id="1.10.10.2830">
    <property type="match status" value="1"/>
</dbReference>
<name>A0AAX1KNU3_FLAPL</name>
<dbReference type="SUPFAM" id="SSF110849">
    <property type="entry name" value="ParB/Sulfiredoxin"/>
    <property type="match status" value="1"/>
</dbReference>
<proteinExistence type="inferred from homology"/>
<evidence type="ECO:0000256" key="2">
    <source>
        <dbReference type="ARBA" id="ARBA00022829"/>
    </source>
</evidence>
<dbReference type="PANTHER" id="PTHR33375">
    <property type="entry name" value="CHROMOSOME-PARTITIONING PROTEIN PARB-RELATED"/>
    <property type="match status" value="1"/>
</dbReference>
<dbReference type="InterPro" id="IPR036086">
    <property type="entry name" value="ParB/Sulfiredoxin_sf"/>
</dbReference>
<dbReference type="InterPro" id="IPR003115">
    <property type="entry name" value="ParB_N"/>
</dbReference>
<dbReference type="Gene3D" id="3.90.1530.30">
    <property type="match status" value="1"/>
</dbReference>
<dbReference type="Pfam" id="PF17762">
    <property type="entry name" value="HTH_ParB"/>
    <property type="match status" value="1"/>
</dbReference>
<protein>
    <submittedName>
        <fullName evidence="4">ParB/RepB/Spo0J family partition protein</fullName>
    </submittedName>
</protein>
<dbReference type="KEGG" id="fpla:A4U99_01670"/>
<evidence type="ECO:0000259" key="3">
    <source>
        <dbReference type="SMART" id="SM00470"/>
    </source>
</evidence>
<sequence length="283" mass="32040">MVVSIPLTELHPFPNHPFKVRDDEAMKETTESVKEYGVLTPAIVRPREKGGYEIVAGHRRKHACELAGLTALPALVRNLDDDTATILMVDSNIQRENILPSERAQAYKMKLEAIKRRAGRRTKEAENNSPNYSANFRSDDEIGAAMGMSGDTVRNYISLTQLVPELQQMVDDKRIAVTPAYQIAALKPEEQALLVETIESEQATPSVSQAQRMKKLSQSGELNEDTMLSIMSAEKKPEVDKIVLTGDTLRKYFPRSYTPRKMEETIIKLLEAWQKKRQRSQER</sequence>
<feature type="domain" description="ParB-like N-terminal" evidence="3">
    <location>
        <begin position="3"/>
        <end position="93"/>
    </location>
</feature>
<organism evidence="4 5">
    <name type="scientific">Flavonifractor plautii</name>
    <name type="common">Fusobacterium plautii</name>
    <dbReference type="NCBI Taxonomy" id="292800"/>
    <lineage>
        <taxon>Bacteria</taxon>
        <taxon>Bacillati</taxon>
        <taxon>Bacillota</taxon>
        <taxon>Clostridia</taxon>
        <taxon>Eubacteriales</taxon>
        <taxon>Oscillospiraceae</taxon>
        <taxon>Flavonifractor</taxon>
    </lineage>
</organism>
<dbReference type="SMART" id="SM00470">
    <property type="entry name" value="ParB"/>
    <property type="match status" value="1"/>
</dbReference>
<dbReference type="NCBIfam" id="TIGR00180">
    <property type="entry name" value="parB_part"/>
    <property type="match status" value="1"/>
</dbReference>
<evidence type="ECO:0000256" key="1">
    <source>
        <dbReference type="ARBA" id="ARBA00006295"/>
    </source>
</evidence>
<dbReference type="Pfam" id="PF02195">
    <property type="entry name" value="ParB_N"/>
    <property type="match status" value="1"/>
</dbReference>
<dbReference type="InterPro" id="IPR050336">
    <property type="entry name" value="Chromosome_partition/occlusion"/>
</dbReference>
<accession>A0AAX1KNU3</accession>
<dbReference type="PANTHER" id="PTHR33375:SF1">
    <property type="entry name" value="CHROMOSOME-PARTITIONING PROTEIN PARB-RELATED"/>
    <property type="match status" value="1"/>
</dbReference>
<dbReference type="CDD" id="cd16407">
    <property type="entry name" value="ParB_N_like"/>
    <property type="match status" value="1"/>
</dbReference>